<keyword evidence="3 6" id="KW-0812">Transmembrane</keyword>
<dbReference type="Pfam" id="PF00909">
    <property type="entry name" value="Ammonium_transp"/>
    <property type="match status" value="1"/>
</dbReference>
<dbReference type="Proteomes" id="UP000053676">
    <property type="component" value="Unassembled WGS sequence"/>
</dbReference>
<name>W2SH63_NECAM</name>
<dbReference type="OrthoDB" id="5800742at2759"/>
<feature type="transmembrane region" description="Helical" evidence="6">
    <location>
        <begin position="143"/>
        <end position="168"/>
    </location>
</feature>
<dbReference type="Gene3D" id="1.10.3430.10">
    <property type="entry name" value="Ammonium transporter AmtB like domains"/>
    <property type="match status" value="1"/>
</dbReference>
<sequence>MNTYLAMASGTVTTFIVSSFVDNLGRFNMIHIQSSTLSGGVAIGSAANAVLYPSHAVAVGICASFISVIGHAWLSPKLEKRFKLFDTCGVHNLHGIPGILAGIFSIIFALGYEPESYGKTLYHIYPYFEGGPMKGDRNRETQALYQLAGMGTALVMAIFGGLLTGTWVEL</sequence>
<evidence type="ECO:0000256" key="3">
    <source>
        <dbReference type="ARBA" id="ARBA00022692"/>
    </source>
</evidence>
<dbReference type="PANTHER" id="PTHR11730:SF114">
    <property type="entry name" value="AMMONIUM TRANSPORTER AMTB-LIKE DOMAIN-CONTAINING PROTEIN"/>
    <property type="match status" value="1"/>
</dbReference>
<keyword evidence="4 6" id="KW-1133">Transmembrane helix</keyword>
<dbReference type="GO" id="GO:0008519">
    <property type="term" value="F:ammonium channel activity"/>
    <property type="evidence" value="ECO:0007669"/>
    <property type="project" value="InterPro"/>
</dbReference>
<comment type="similarity">
    <text evidence="2">Belongs to the ammonium transporter (TC 2.A.49) family. Rh subfamily.</text>
</comment>
<dbReference type="GO" id="GO:0097272">
    <property type="term" value="P:ammonium homeostasis"/>
    <property type="evidence" value="ECO:0007669"/>
    <property type="project" value="TreeGrafter"/>
</dbReference>
<evidence type="ECO:0000259" key="7">
    <source>
        <dbReference type="Pfam" id="PF00909"/>
    </source>
</evidence>
<keyword evidence="9" id="KW-1185">Reference proteome</keyword>
<evidence type="ECO:0000256" key="4">
    <source>
        <dbReference type="ARBA" id="ARBA00022989"/>
    </source>
</evidence>
<evidence type="ECO:0000256" key="1">
    <source>
        <dbReference type="ARBA" id="ARBA00004141"/>
    </source>
</evidence>
<evidence type="ECO:0000256" key="2">
    <source>
        <dbReference type="ARBA" id="ARBA00011036"/>
    </source>
</evidence>
<dbReference type="AlphaFoldDB" id="W2SH63"/>
<evidence type="ECO:0000313" key="9">
    <source>
        <dbReference type="Proteomes" id="UP000053676"/>
    </source>
</evidence>
<protein>
    <submittedName>
        <fullName evidence="8">Ammonium transporter Rh type C domain protein</fullName>
    </submittedName>
</protein>
<dbReference type="GO" id="GO:0005886">
    <property type="term" value="C:plasma membrane"/>
    <property type="evidence" value="ECO:0007669"/>
    <property type="project" value="InterPro"/>
</dbReference>
<comment type="subcellular location">
    <subcellularLocation>
        <location evidence="1">Membrane</location>
        <topology evidence="1">Multi-pass membrane protein</topology>
    </subcellularLocation>
</comment>
<organism evidence="8 9">
    <name type="scientific">Necator americanus</name>
    <name type="common">Human hookworm</name>
    <dbReference type="NCBI Taxonomy" id="51031"/>
    <lineage>
        <taxon>Eukaryota</taxon>
        <taxon>Metazoa</taxon>
        <taxon>Ecdysozoa</taxon>
        <taxon>Nematoda</taxon>
        <taxon>Chromadorea</taxon>
        <taxon>Rhabditida</taxon>
        <taxon>Rhabditina</taxon>
        <taxon>Rhabditomorpha</taxon>
        <taxon>Strongyloidea</taxon>
        <taxon>Ancylostomatidae</taxon>
        <taxon>Bunostominae</taxon>
        <taxon>Necator</taxon>
    </lineage>
</organism>
<dbReference type="PRINTS" id="PR00342">
    <property type="entry name" value="RHESUSRHD"/>
</dbReference>
<accession>W2SH63</accession>
<dbReference type="OMA" id="STANMRI"/>
<dbReference type="InterPro" id="IPR029020">
    <property type="entry name" value="Ammonium/urea_transptr"/>
</dbReference>
<evidence type="ECO:0000256" key="5">
    <source>
        <dbReference type="ARBA" id="ARBA00023136"/>
    </source>
</evidence>
<feature type="domain" description="Ammonium transporter AmtB-like" evidence="7">
    <location>
        <begin position="1"/>
        <end position="170"/>
    </location>
</feature>
<dbReference type="InterPro" id="IPR024041">
    <property type="entry name" value="NH4_transpt_AmtB-like_dom"/>
</dbReference>
<dbReference type="InterPro" id="IPR002229">
    <property type="entry name" value="RhesusRHD"/>
</dbReference>
<keyword evidence="5 6" id="KW-0472">Membrane</keyword>
<dbReference type="KEGG" id="nai:NECAME_15582"/>
<dbReference type="PANTHER" id="PTHR11730">
    <property type="entry name" value="AMMONIUM TRANSPORTER"/>
    <property type="match status" value="1"/>
</dbReference>
<feature type="transmembrane region" description="Helical" evidence="6">
    <location>
        <begin position="55"/>
        <end position="74"/>
    </location>
</feature>
<dbReference type="SUPFAM" id="SSF111352">
    <property type="entry name" value="Ammonium transporter"/>
    <property type="match status" value="1"/>
</dbReference>
<gene>
    <name evidence="8" type="ORF">NECAME_15582</name>
</gene>
<proteinExistence type="inferred from homology"/>
<evidence type="ECO:0000256" key="6">
    <source>
        <dbReference type="SAM" id="Phobius"/>
    </source>
</evidence>
<evidence type="ECO:0000313" key="8">
    <source>
        <dbReference type="EMBL" id="ETN68878.1"/>
    </source>
</evidence>
<dbReference type="EMBL" id="KI669186">
    <property type="protein sequence ID" value="ETN68878.1"/>
    <property type="molecule type" value="Genomic_DNA"/>
</dbReference>
<reference evidence="9" key="1">
    <citation type="journal article" date="2014" name="Nat. Genet.">
        <title>Genome of the human hookworm Necator americanus.</title>
        <authorList>
            <person name="Tang Y.T."/>
            <person name="Gao X."/>
            <person name="Rosa B.A."/>
            <person name="Abubucker S."/>
            <person name="Hallsworth-Pepin K."/>
            <person name="Martin J."/>
            <person name="Tyagi R."/>
            <person name="Heizer E."/>
            <person name="Zhang X."/>
            <person name="Bhonagiri-Palsikar V."/>
            <person name="Minx P."/>
            <person name="Warren W.C."/>
            <person name="Wang Q."/>
            <person name="Zhan B."/>
            <person name="Hotez P.J."/>
            <person name="Sternberg P.W."/>
            <person name="Dougall A."/>
            <person name="Gaze S.T."/>
            <person name="Mulvenna J."/>
            <person name="Sotillo J."/>
            <person name="Ranganathan S."/>
            <person name="Rabelo E.M."/>
            <person name="Wilson R.K."/>
            <person name="Felgner P.L."/>
            <person name="Bethony J."/>
            <person name="Hawdon J.M."/>
            <person name="Gasser R.B."/>
            <person name="Loukas A."/>
            <person name="Mitreva M."/>
        </authorList>
    </citation>
    <scope>NUCLEOTIDE SEQUENCE [LARGE SCALE GENOMIC DNA]</scope>
</reference>
<feature type="transmembrane region" description="Helical" evidence="6">
    <location>
        <begin position="95"/>
        <end position="112"/>
    </location>
</feature>
<dbReference type="STRING" id="51031.W2SH63"/>